<dbReference type="Proteomes" id="UP001565236">
    <property type="component" value="Unassembled WGS sequence"/>
</dbReference>
<dbReference type="RefSeq" id="WP_369942283.1">
    <property type="nucleotide sequence ID" value="NZ_JBCLUF010000023.1"/>
</dbReference>
<dbReference type="PANTHER" id="PTHR34069">
    <property type="entry name" value="3-OXOACYL-[ACYL-CARRIER-PROTEIN] SYNTHASE 3"/>
    <property type="match status" value="1"/>
</dbReference>
<evidence type="ECO:0000313" key="2">
    <source>
        <dbReference type="Proteomes" id="UP001565236"/>
    </source>
</evidence>
<dbReference type="SUPFAM" id="SSF53901">
    <property type="entry name" value="Thiolase-like"/>
    <property type="match status" value="1"/>
</dbReference>
<comment type="caution">
    <text evidence="1">The sequence shown here is derived from an EMBL/GenBank/DDBJ whole genome shotgun (WGS) entry which is preliminary data.</text>
</comment>
<accession>A0ABV4DT19</accession>
<protein>
    <recommendedName>
        <fullName evidence="3">3-oxoacyl-ACP synthase</fullName>
    </recommendedName>
</protein>
<keyword evidence="2" id="KW-1185">Reference proteome</keyword>
<dbReference type="Gene3D" id="3.40.47.10">
    <property type="match status" value="1"/>
</dbReference>
<gene>
    <name evidence="1" type="ORF">AALT52_06885</name>
</gene>
<dbReference type="EMBL" id="JBCLUF010000023">
    <property type="protein sequence ID" value="MEY8662607.1"/>
    <property type="molecule type" value="Genomic_DNA"/>
</dbReference>
<evidence type="ECO:0008006" key="3">
    <source>
        <dbReference type="Google" id="ProtNLM"/>
    </source>
</evidence>
<evidence type="ECO:0000313" key="1">
    <source>
        <dbReference type="EMBL" id="MEY8662607.1"/>
    </source>
</evidence>
<organism evidence="1 2">
    <name type="scientific">Ligilactobacillus faecis</name>
    <dbReference type="NCBI Taxonomy" id="762833"/>
    <lineage>
        <taxon>Bacteria</taxon>
        <taxon>Bacillati</taxon>
        <taxon>Bacillota</taxon>
        <taxon>Bacilli</taxon>
        <taxon>Lactobacillales</taxon>
        <taxon>Lactobacillaceae</taxon>
        <taxon>Ligilactobacillus</taxon>
    </lineage>
</organism>
<reference evidence="1 2" key="1">
    <citation type="submission" date="2024-03" db="EMBL/GenBank/DDBJ databases">
        <title>Mouse gut bacterial collection (mGBC) of GemPharmatech.</title>
        <authorList>
            <person name="He Y."/>
            <person name="Dong L."/>
            <person name="Wu D."/>
            <person name="Gao X."/>
            <person name="Lin Z."/>
        </authorList>
    </citation>
    <scope>NUCLEOTIDE SEQUENCE [LARGE SCALE GENOMIC DNA]</scope>
    <source>
        <strain evidence="1 2">15-30</strain>
    </source>
</reference>
<sequence length="61" mass="6349">MLEKSQISAQMLNLIIVATMSPDSTTPATVAIVQGALNVKNAYVFDLSAACAGFVYGLKTA</sequence>
<name>A0ABV4DT19_9LACO</name>
<proteinExistence type="predicted"/>
<dbReference type="PANTHER" id="PTHR34069:SF2">
    <property type="entry name" value="BETA-KETOACYL-[ACYL-CARRIER-PROTEIN] SYNTHASE III"/>
    <property type="match status" value="1"/>
</dbReference>
<dbReference type="InterPro" id="IPR016039">
    <property type="entry name" value="Thiolase-like"/>
</dbReference>